<gene>
    <name evidence="1" type="ORF">HMPREF9098_0881</name>
</gene>
<name>F0EYE7_9NEIS</name>
<accession>F0EYE7</accession>
<keyword evidence="2" id="KW-1185">Reference proteome</keyword>
<dbReference type="AlphaFoldDB" id="F0EYE7"/>
<protein>
    <submittedName>
        <fullName evidence="1">Uncharacterized protein</fullName>
    </submittedName>
</protein>
<evidence type="ECO:0000313" key="1">
    <source>
        <dbReference type="EMBL" id="EGC17555.1"/>
    </source>
</evidence>
<dbReference type="EMBL" id="AEWV01000015">
    <property type="protein sequence ID" value="EGC17555.1"/>
    <property type="molecule type" value="Genomic_DNA"/>
</dbReference>
<proteinExistence type="predicted"/>
<evidence type="ECO:0000313" key="2">
    <source>
        <dbReference type="Proteomes" id="UP000004088"/>
    </source>
</evidence>
<organism evidence="1 2">
    <name type="scientific">Kingella denitrificans ATCC 33394</name>
    <dbReference type="NCBI Taxonomy" id="888741"/>
    <lineage>
        <taxon>Bacteria</taxon>
        <taxon>Pseudomonadati</taxon>
        <taxon>Pseudomonadota</taxon>
        <taxon>Betaproteobacteria</taxon>
        <taxon>Neisseriales</taxon>
        <taxon>Neisseriaceae</taxon>
        <taxon>Kingella</taxon>
    </lineage>
</organism>
<comment type="caution">
    <text evidence="1">The sequence shown here is derived from an EMBL/GenBank/DDBJ whole genome shotgun (WGS) entry which is preliminary data.</text>
</comment>
<dbReference type="HOGENOM" id="CLU_2916427_0_0_4"/>
<dbReference type="Proteomes" id="UP000004088">
    <property type="component" value="Unassembled WGS sequence"/>
</dbReference>
<dbReference type="STRING" id="888741.HMPREF9098_0881"/>
<reference evidence="1 2" key="1">
    <citation type="submission" date="2011-01" db="EMBL/GenBank/DDBJ databases">
        <authorList>
            <person name="Muzny D."/>
            <person name="Qin X."/>
            <person name="Deng J."/>
            <person name="Jiang H."/>
            <person name="Liu Y."/>
            <person name="Qu J."/>
            <person name="Song X.-Z."/>
            <person name="Zhang L."/>
            <person name="Thornton R."/>
            <person name="Coyle M."/>
            <person name="Francisco L."/>
            <person name="Jackson L."/>
            <person name="Javaid M."/>
            <person name="Korchina V."/>
            <person name="Kovar C."/>
            <person name="Mata R."/>
            <person name="Mathew T."/>
            <person name="Ngo R."/>
            <person name="Nguyen L."/>
            <person name="Nguyen N."/>
            <person name="Okwuonu G."/>
            <person name="Ongeri F."/>
            <person name="Pham C."/>
            <person name="Simmons D."/>
            <person name="Wilczek-Boney K."/>
            <person name="Hale W."/>
            <person name="Jakkamsetti A."/>
            <person name="Pham P."/>
            <person name="Ruth R."/>
            <person name="San Lucas F."/>
            <person name="Warren J."/>
            <person name="Zhang J."/>
            <person name="Zhao Z."/>
            <person name="Zhou C."/>
            <person name="Zhu D."/>
            <person name="Lee S."/>
            <person name="Bess C."/>
            <person name="Blankenburg K."/>
            <person name="Forbes L."/>
            <person name="Fu Q."/>
            <person name="Gubbala S."/>
            <person name="Hirani K."/>
            <person name="Jayaseelan J.C."/>
            <person name="Lara F."/>
            <person name="Munidasa M."/>
            <person name="Palculict T."/>
            <person name="Patil S."/>
            <person name="Pu L.-L."/>
            <person name="Saada N."/>
            <person name="Tang L."/>
            <person name="Weissenberger G."/>
            <person name="Zhu Y."/>
            <person name="Hemphill L."/>
            <person name="Shang Y."/>
            <person name="Youmans B."/>
            <person name="Ayvaz T."/>
            <person name="Ross M."/>
            <person name="Santibanez J."/>
            <person name="Aqrawi P."/>
            <person name="Gross S."/>
            <person name="Joshi V."/>
            <person name="Fowler G."/>
            <person name="Nazareth L."/>
            <person name="Reid J."/>
            <person name="Worley K."/>
            <person name="Petrosino J."/>
            <person name="Highlander S."/>
            <person name="Gibbs R."/>
        </authorList>
    </citation>
    <scope>NUCLEOTIDE SEQUENCE [LARGE SCALE GENOMIC DNA]</scope>
    <source>
        <strain evidence="1 2">ATCC 33394</strain>
    </source>
</reference>
<sequence>MYFFHIKNLSVSKCLFTREKPLWIRKWFLRWEQKSRIRYAHQIRQSLWRDNHKGVNGHYMR</sequence>